<accession>A0A251TGU8</accession>
<gene>
    <name evidence="2" type="ORF">HannXRQ_Chr10g0286601</name>
</gene>
<feature type="region of interest" description="Disordered" evidence="1">
    <location>
        <begin position="37"/>
        <end position="58"/>
    </location>
</feature>
<dbReference type="InParanoid" id="A0A251TGU8"/>
<reference evidence="3" key="1">
    <citation type="journal article" date="2017" name="Nature">
        <title>The sunflower genome provides insights into oil metabolism, flowering and Asterid evolution.</title>
        <authorList>
            <person name="Badouin H."/>
            <person name="Gouzy J."/>
            <person name="Grassa C.J."/>
            <person name="Murat F."/>
            <person name="Staton S.E."/>
            <person name="Cottret L."/>
            <person name="Lelandais-Briere C."/>
            <person name="Owens G.L."/>
            <person name="Carrere S."/>
            <person name="Mayjonade B."/>
            <person name="Legrand L."/>
            <person name="Gill N."/>
            <person name="Kane N.C."/>
            <person name="Bowers J.E."/>
            <person name="Hubner S."/>
            <person name="Bellec A."/>
            <person name="Berard A."/>
            <person name="Berges H."/>
            <person name="Blanchet N."/>
            <person name="Boniface M.C."/>
            <person name="Brunel D."/>
            <person name="Catrice O."/>
            <person name="Chaidir N."/>
            <person name="Claudel C."/>
            <person name="Donnadieu C."/>
            <person name="Faraut T."/>
            <person name="Fievet G."/>
            <person name="Helmstetter N."/>
            <person name="King M."/>
            <person name="Knapp S.J."/>
            <person name="Lai Z."/>
            <person name="Le Paslier M.C."/>
            <person name="Lippi Y."/>
            <person name="Lorenzon L."/>
            <person name="Mandel J.R."/>
            <person name="Marage G."/>
            <person name="Marchand G."/>
            <person name="Marquand E."/>
            <person name="Bret-Mestries E."/>
            <person name="Morien E."/>
            <person name="Nambeesan S."/>
            <person name="Nguyen T."/>
            <person name="Pegot-Espagnet P."/>
            <person name="Pouilly N."/>
            <person name="Raftis F."/>
            <person name="Sallet E."/>
            <person name="Schiex T."/>
            <person name="Thomas J."/>
            <person name="Vandecasteele C."/>
            <person name="Vares D."/>
            <person name="Vear F."/>
            <person name="Vautrin S."/>
            <person name="Crespi M."/>
            <person name="Mangin B."/>
            <person name="Burke J.M."/>
            <person name="Salse J."/>
            <person name="Munos S."/>
            <person name="Vincourt P."/>
            <person name="Rieseberg L.H."/>
            <person name="Langlade N.B."/>
        </authorList>
    </citation>
    <scope>NUCLEOTIDE SEQUENCE [LARGE SCALE GENOMIC DNA]</scope>
    <source>
        <strain evidence="3">cv. SF193</strain>
    </source>
</reference>
<dbReference type="AlphaFoldDB" id="A0A251TGU8"/>
<dbReference type="Proteomes" id="UP000215914">
    <property type="component" value="Chromosome 10"/>
</dbReference>
<evidence type="ECO:0000313" key="3">
    <source>
        <dbReference type="Proteomes" id="UP000215914"/>
    </source>
</evidence>
<dbReference type="EMBL" id="CM007899">
    <property type="protein sequence ID" value="OTG10348.1"/>
    <property type="molecule type" value="Genomic_DNA"/>
</dbReference>
<proteinExistence type="predicted"/>
<evidence type="ECO:0000313" key="2">
    <source>
        <dbReference type="EMBL" id="OTG10348.1"/>
    </source>
</evidence>
<organism evidence="2 3">
    <name type="scientific">Helianthus annuus</name>
    <name type="common">Common sunflower</name>
    <dbReference type="NCBI Taxonomy" id="4232"/>
    <lineage>
        <taxon>Eukaryota</taxon>
        <taxon>Viridiplantae</taxon>
        <taxon>Streptophyta</taxon>
        <taxon>Embryophyta</taxon>
        <taxon>Tracheophyta</taxon>
        <taxon>Spermatophyta</taxon>
        <taxon>Magnoliopsida</taxon>
        <taxon>eudicotyledons</taxon>
        <taxon>Gunneridae</taxon>
        <taxon>Pentapetalae</taxon>
        <taxon>asterids</taxon>
        <taxon>campanulids</taxon>
        <taxon>Asterales</taxon>
        <taxon>Asteraceae</taxon>
        <taxon>Asteroideae</taxon>
        <taxon>Heliantheae alliance</taxon>
        <taxon>Heliantheae</taxon>
        <taxon>Helianthus</taxon>
    </lineage>
</organism>
<sequence>MVMSVWLGFGSHVNGLGLARVRVSWSSWFGINVTRRKSVHHHSDDRPVHSVSQSLPVR</sequence>
<protein>
    <submittedName>
        <fullName evidence="2">Uncharacterized protein</fullName>
    </submittedName>
</protein>
<evidence type="ECO:0000256" key="1">
    <source>
        <dbReference type="SAM" id="MobiDB-lite"/>
    </source>
</evidence>
<keyword evidence="3" id="KW-1185">Reference proteome</keyword>
<name>A0A251TGU8_HELAN</name>